<sequence length="1072" mass="118186">MGVTVGKLPDKRPCLGDMALNISLDVDYDYDLIIIGGGSGGLATAKAAAKFGKRVALCDFVKPSPFGTSWGLGGTCVNVGCIPKKLMHQAAQLGQSIDDSVFFGWQSGERKEHDWMKMVQGIQIYIKSLNWGYKVTLQQDGVDYYNNFATFLDNHCIQLTDDKKGAPMNRTAETFIIAVGGRPKYLDIEGGEYCISSDDLFSLQRSPGNVLLVGGSYVALECAGFLAGIGLDVTVMVRSILLRGFDQQMAELVGTVLENHEVQLLRGWVPTKIEKVVDVSDSDDLPKYLVTSENTATNEVSEDVYNTIIAAVGRDPCTQHLHLDNAGVDVSTSSGKILTNAAEQSSAGNIFAIGDVAEGRPELTPVAIQSGVLLVKRLYGGSNVLVDYGNIPTTVFTPLEYGCVGFSEEDALAEFGEDQIEHKVWKTLENDPIFAHNPLKPTLEEARSRTMQQVLRVLQHKFLSEDDLMENPTLENSLMMALGQYDWSLGARISLLFLFFKNTIRGQGTAHHYDLMDKVDNAEITGCFCLTEVSHGTNSRALRTEARYDPVLKRFVLHSPDFEAAKVWVGNLAKAATHAAVFAQLITPDETCHGLHCFIVPIRDQHTMLPFPGVIIGDMGEKLGLNGMDNGYMMFDHYTIPREALLNKSGDVDEDGVYVTPFKDPNKRFGASLGNLSAGRVGIVSMCVTNMIKAMLKVLPIAIRYSAVRRQFGVGTGEEIPVIEYQMQQWRLFPYLAATYAMKIFGDYLFHEFVNHVMLSMSGSDKEVGAARGAEIHAVSSAAKPLAGWLARDAIQECREACGGHGYLRAAGIGPMRDDNDSNCTYEGDNNVLLQQASNWLIKLWGEYSSGRTLVNEGPLGSLSFLNNVGQTLSSTFNPNSSHRDLLRPETLLSAYKWLVCWLLKNSAEKFQVLSSQGVDPFTAKNNSQVYRARTLTLAYIEHFVLERFLHKIQETPNSDGVRDVLTKLFLLYGYWSLEKQLAFLYQGGYAKGPLAATLIRETILSLCEILKQDAVAAVDAIAPPDFIINSCLGRSDGQVYKHLQAAMMQTPKGFERDECWQDLAKLFQSKM</sequence>
<dbReference type="Pfam" id="PF02770">
    <property type="entry name" value="Acyl-CoA_dh_M"/>
    <property type="match status" value="1"/>
</dbReference>
<dbReference type="EC" id="1.3.3.6" evidence="6"/>
<keyword evidence="11" id="KW-0443">Lipid metabolism</keyword>
<keyword evidence="7" id="KW-0285">Flavoprotein</keyword>
<keyword evidence="14" id="KW-0676">Redox-active center</keyword>
<dbReference type="AlphaFoldDB" id="A0A226DG43"/>
<dbReference type="Pfam" id="PF07992">
    <property type="entry name" value="Pyr_redox_2"/>
    <property type="match status" value="1"/>
</dbReference>
<feature type="domain" description="Acyl-CoA oxidase C-terminal" evidence="15">
    <location>
        <begin position="889"/>
        <end position="1066"/>
    </location>
</feature>
<dbReference type="InterPro" id="IPR006338">
    <property type="entry name" value="Thioredoxin/glutathione_Rdtase"/>
</dbReference>
<keyword evidence="10" id="KW-0560">Oxidoreductase</keyword>
<evidence type="ECO:0000256" key="14">
    <source>
        <dbReference type="ARBA" id="ARBA00023284"/>
    </source>
</evidence>
<protein>
    <recommendedName>
        <fullName evidence="6">acyl-CoA oxidase</fullName>
        <ecNumber evidence="6">1.3.3.6</ecNumber>
    </recommendedName>
</protein>
<name>A0A226DG43_FOLCA</name>
<feature type="domain" description="Acyl-CoA oxidase C-alpha1" evidence="18">
    <location>
        <begin position="678"/>
        <end position="841"/>
    </location>
</feature>
<evidence type="ECO:0000256" key="9">
    <source>
        <dbReference type="ARBA" id="ARBA00022832"/>
    </source>
</evidence>
<dbReference type="FunFam" id="1.20.140.10:FF:000010">
    <property type="entry name" value="Acyl-coenzyme A oxidase"/>
    <property type="match status" value="1"/>
</dbReference>
<dbReference type="PANTHER" id="PTHR10909:SF390">
    <property type="entry name" value="PEROXISOMAL ACYL-COENZYME A OXIDASE 3"/>
    <property type="match status" value="1"/>
</dbReference>
<dbReference type="Gene3D" id="3.50.50.60">
    <property type="entry name" value="FAD/NAD(P)-binding domain"/>
    <property type="match status" value="1"/>
</dbReference>
<keyword evidence="20" id="KW-1185">Reference proteome</keyword>
<comment type="similarity">
    <text evidence="4">Belongs to the acyl-CoA oxidase family.</text>
</comment>
<comment type="caution">
    <text evidence="19">The sequence shown here is derived from an EMBL/GenBank/DDBJ whole genome shotgun (WGS) entry which is preliminary data.</text>
</comment>
<dbReference type="GO" id="GO:0016402">
    <property type="term" value="F:pristanoyl-CoA oxidase activity"/>
    <property type="evidence" value="ECO:0007669"/>
    <property type="project" value="TreeGrafter"/>
</dbReference>
<reference evidence="19 20" key="1">
    <citation type="submission" date="2015-12" db="EMBL/GenBank/DDBJ databases">
        <title>The genome of Folsomia candida.</title>
        <authorList>
            <person name="Faddeeva A."/>
            <person name="Derks M.F."/>
            <person name="Anvar Y."/>
            <person name="Smit S."/>
            <person name="Van Straalen N."/>
            <person name="Roelofs D."/>
        </authorList>
    </citation>
    <scope>NUCLEOTIDE SEQUENCE [LARGE SCALE GENOMIC DNA]</scope>
    <source>
        <strain evidence="19 20">VU population</strain>
        <tissue evidence="19">Whole body</tissue>
    </source>
</reference>
<dbReference type="InterPro" id="IPR046373">
    <property type="entry name" value="Acyl-CoA_Oxase/DH_mid-dom_sf"/>
</dbReference>
<comment type="similarity">
    <text evidence="5">Belongs to the class-I pyridine nucleotide-disulfide oxidoreductase family.</text>
</comment>
<evidence type="ECO:0000256" key="2">
    <source>
        <dbReference type="ARBA" id="ARBA00004275"/>
    </source>
</evidence>
<dbReference type="InterPro" id="IPR012999">
    <property type="entry name" value="Pyr_OxRdtase_I_AS"/>
</dbReference>
<dbReference type="GO" id="GO:0005504">
    <property type="term" value="F:fatty acid binding"/>
    <property type="evidence" value="ECO:0007669"/>
    <property type="project" value="TreeGrafter"/>
</dbReference>
<dbReference type="InterPro" id="IPR036250">
    <property type="entry name" value="AcylCo_DH-like_C"/>
</dbReference>
<dbReference type="PRINTS" id="PR00368">
    <property type="entry name" value="FADPNR"/>
</dbReference>
<comment type="subcellular location">
    <subcellularLocation>
        <location evidence="2">Peroxisome</location>
    </subcellularLocation>
</comment>
<evidence type="ECO:0000256" key="7">
    <source>
        <dbReference type="ARBA" id="ARBA00022630"/>
    </source>
</evidence>
<evidence type="ECO:0000256" key="3">
    <source>
        <dbReference type="ARBA" id="ARBA00005189"/>
    </source>
</evidence>
<dbReference type="EMBL" id="LNIX01000021">
    <property type="protein sequence ID" value="OXA43551.1"/>
    <property type="molecule type" value="Genomic_DNA"/>
</dbReference>
<evidence type="ECO:0000313" key="20">
    <source>
        <dbReference type="Proteomes" id="UP000198287"/>
    </source>
</evidence>
<dbReference type="InterPro" id="IPR016156">
    <property type="entry name" value="FAD/NAD-linked_Rdtase_dimer_sf"/>
</dbReference>
<dbReference type="InterPro" id="IPR055060">
    <property type="entry name" value="ACOX_C_alpha1"/>
</dbReference>
<evidence type="ECO:0000256" key="4">
    <source>
        <dbReference type="ARBA" id="ARBA00006288"/>
    </source>
</evidence>
<dbReference type="FunFam" id="1.20.140.10:FF:000007">
    <property type="entry name" value="Acyl-coenzyme A oxidase"/>
    <property type="match status" value="1"/>
</dbReference>
<evidence type="ECO:0000259" key="15">
    <source>
        <dbReference type="Pfam" id="PF01756"/>
    </source>
</evidence>
<dbReference type="PROSITE" id="PS00076">
    <property type="entry name" value="PYRIDINE_REDOX_1"/>
    <property type="match status" value="1"/>
</dbReference>
<dbReference type="Pfam" id="PF01756">
    <property type="entry name" value="ACOX"/>
    <property type="match status" value="1"/>
</dbReference>
<keyword evidence="9" id="KW-0276">Fatty acid metabolism</keyword>
<evidence type="ECO:0000256" key="10">
    <source>
        <dbReference type="ARBA" id="ARBA00023002"/>
    </source>
</evidence>
<dbReference type="OrthoDB" id="5956163at2759"/>
<dbReference type="InterPro" id="IPR023753">
    <property type="entry name" value="FAD/NAD-binding_dom"/>
</dbReference>
<dbReference type="SUPFAM" id="SSF47203">
    <property type="entry name" value="Acyl-CoA dehydrogenase C-terminal domain-like"/>
    <property type="match status" value="2"/>
</dbReference>
<evidence type="ECO:0000256" key="6">
    <source>
        <dbReference type="ARBA" id="ARBA00012870"/>
    </source>
</evidence>
<dbReference type="PRINTS" id="PR00411">
    <property type="entry name" value="PNDRDTASEI"/>
</dbReference>
<dbReference type="InterPro" id="IPR036188">
    <property type="entry name" value="FAD/NAD-bd_sf"/>
</dbReference>
<dbReference type="GO" id="GO:0071949">
    <property type="term" value="F:FAD binding"/>
    <property type="evidence" value="ECO:0007669"/>
    <property type="project" value="InterPro"/>
</dbReference>
<keyword evidence="12" id="KW-0576">Peroxisome</keyword>
<dbReference type="FunFam" id="3.50.50.60:FF:000012">
    <property type="entry name" value="Thioredoxin reductase 1, cytoplasmic"/>
    <property type="match status" value="1"/>
</dbReference>
<evidence type="ECO:0000313" key="19">
    <source>
        <dbReference type="EMBL" id="OXA43551.1"/>
    </source>
</evidence>
<dbReference type="InterPro" id="IPR002655">
    <property type="entry name" value="Acyl-CoA_oxidase_C"/>
</dbReference>
<dbReference type="SUPFAM" id="SSF56645">
    <property type="entry name" value="Acyl-CoA dehydrogenase NM domain-like"/>
    <property type="match status" value="1"/>
</dbReference>
<evidence type="ECO:0000256" key="8">
    <source>
        <dbReference type="ARBA" id="ARBA00022827"/>
    </source>
</evidence>
<accession>A0A226DG43</accession>
<evidence type="ECO:0000256" key="12">
    <source>
        <dbReference type="ARBA" id="ARBA00023140"/>
    </source>
</evidence>
<dbReference type="GO" id="GO:0033540">
    <property type="term" value="P:fatty acid beta-oxidation using acyl-CoA oxidase"/>
    <property type="evidence" value="ECO:0007669"/>
    <property type="project" value="TreeGrafter"/>
</dbReference>
<evidence type="ECO:0000256" key="5">
    <source>
        <dbReference type="ARBA" id="ARBA00007532"/>
    </source>
</evidence>
<dbReference type="SUPFAM" id="SSF55424">
    <property type="entry name" value="FAD/NAD-linked reductases, dimerisation (C-terminal) domain"/>
    <property type="match status" value="1"/>
</dbReference>
<evidence type="ECO:0000259" key="18">
    <source>
        <dbReference type="Pfam" id="PF22924"/>
    </source>
</evidence>
<dbReference type="Gene3D" id="2.40.110.10">
    <property type="entry name" value="Butyryl-CoA Dehydrogenase, subunit A, domain 2"/>
    <property type="match status" value="1"/>
</dbReference>
<dbReference type="InterPro" id="IPR006091">
    <property type="entry name" value="Acyl-CoA_Oxase/DH_mid-dom"/>
</dbReference>
<keyword evidence="13" id="KW-1015">Disulfide bond</keyword>
<evidence type="ECO:0000259" key="16">
    <source>
        <dbReference type="Pfam" id="PF02770"/>
    </source>
</evidence>
<dbReference type="InterPro" id="IPR012258">
    <property type="entry name" value="Acyl-CoA_oxidase"/>
</dbReference>
<dbReference type="STRING" id="158441.A0A226DG43"/>
<keyword evidence="8" id="KW-0274">FAD</keyword>
<gene>
    <name evidence="19" type="ORF">Fcan01_21594</name>
</gene>
<dbReference type="FunFam" id="2.40.110.10:FF:000005">
    <property type="entry name" value="Acyl-coenzyme A oxidase"/>
    <property type="match status" value="1"/>
</dbReference>
<comment type="cofactor">
    <cofactor evidence="1">
        <name>FAD</name>
        <dbReference type="ChEBI" id="CHEBI:57692"/>
    </cofactor>
</comment>
<dbReference type="Proteomes" id="UP000198287">
    <property type="component" value="Unassembled WGS sequence"/>
</dbReference>
<dbReference type="Gene3D" id="1.20.140.10">
    <property type="entry name" value="Butyryl-CoA Dehydrogenase, subunit A, domain 3"/>
    <property type="match status" value="2"/>
</dbReference>
<dbReference type="NCBIfam" id="TIGR01438">
    <property type="entry name" value="TGR"/>
    <property type="match status" value="1"/>
</dbReference>
<dbReference type="InterPro" id="IPR009100">
    <property type="entry name" value="AcylCoA_DH/oxidase_NM_dom_sf"/>
</dbReference>
<comment type="pathway">
    <text evidence="3">Lipid metabolism.</text>
</comment>
<dbReference type="SUPFAM" id="SSF51905">
    <property type="entry name" value="FAD/NAD(P)-binding domain"/>
    <property type="match status" value="1"/>
</dbReference>
<feature type="domain" description="Acyl-CoA oxidase/dehydrogenase middle" evidence="16">
    <location>
        <begin position="527"/>
        <end position="636"/>
    </location>
</feature>
<organism evidence="19 20">
    <name type="scientific">Folsomia candida</name>
    <name type="common">Springtail</name>
    <dbReference type="NCBI Taxonomy" id="158441"/>
    <lineage>
        <taxon>Eukaryota</taxon>
        <taxon>Metazoa</taxon>
        <taxon>Ecdysozoa</taxon>
        <taxon>Arthropoda</taxon>
        <taxon>Hexapoda</taxon>
        <taxon>Collembola</taxon>
        <taxon>Entomobryomorpha</taxon>
        <taxon>Isotomoidea</taxon>
        <taxon>Isotomidae</taxon>
        <taxon>Proisotominae</taxon>
        <taxon>Folsomia</taxon>
    </lineage>
</organism>
<evidence type="ECO:0000256" key="11">
    <source>
        <dbReference type="ARBA" id="ARBA00023098"/>
    </source>
</evidence>
<dbReference type="Pfam" id="PF22924">
    <property type="entry name" value="ACOX_C_alpha1"/>
    <property type="match status" value="1"/>
</dbReference>
<evidence type="ECO:0000256" key="13">
    <source>
        <dbReference type="ARBA" id="ARBA00023157"/>
    </source>
</evidence>
<dbReference type="GO" id="GO:0005777">
    <property type="term" value="C:peroxisome"/>
    <property type="evidence" value="ECO:0007669"/>
    <property type="project" value="UniProtKB-SubCell"/>
</dbReference>
<evidence type="ECO:0000256" key="1">
    <source>
        <dbReference type="ARBA" id="ARBA00001974"/>
    </source>
</evidence>
<feature type="domain" description="FAD/NAD(P)-binding" evidence="17">
    <location>
        <begin position="30"/>
        <end position="371"/>
    </location>
</feature>
<proteinExistence type="inferred from homology"/>
<evidence type="ECO:0000259" key="17">
    <source>
        <dbReference type="Pfam" id="PF07992"/>
    </source>
</evidence>
<dbReference type="PANTHER" id="PTHR10909">
    <property type="entry name" value="ELECTRON TRANSPORT OXIDOREDUCTASE"/>
    <property type="match status" value="1"/>
</dbReference>
<dbReference type="GO" id="GO:0055088">
    <property type="term" value="P:lipid homeostasis"/>
    <property type="evidence" value="ECO:0007669"/>
    <property type="project" value="TreeGrafter"/>
</dbReference>
<dbReference type="GO" id="GO:0004791">
    <property type="term" value="F:thioredoxin-disulfide reductase (NADPH) activity"/>
    <property type="evidence" value="ECO:0007669"/>
    <property type="project" value="InterPro"/>
</dbReference>